<dbReference type="Proteomes" id="UP000662703">
    <property type="component" value="Unassembled WGS sequence"/>
</dbReference>
<name>A0ABS0ALU2_9GAMM</name>
<keyword evidence="1" id="KW-1133">Transmembrane helix</keyword>
<evidence type="ECO:0000313" key="2">
    <source>
        <dbReference type="EMBL" id="MBF5054894.1"/>
    </source>
</evidence>
<protein>
    <submittedName>
        <fullName evidence="2">Uncharacterized protein</fullName>
    </submittedName>
</protein>
<evidence type="ECO:0000313" key="3">
    <source>
        <dbReference type="Proteomes" id="UP000662703"/>
    </source>
</evidence>
<reference evidence="2 3" key="1">
    <citation type="submission" date="2012-09" db="EMBL/GenBank/DDBJ databases">
        <title>Genome Sequence of alkane-degrading Bacterium Alcanivorax sp. 521-1.</title>
        <authorList>
            <person name="Lai Q."/>
            <person name="Shao Z."/>
        </authorList>
    </citation>
    <scope>NUCLEOTIDE SEQUENCE [LARGE SCALE GENOMIC DNA]</scope>
    <source>
        <strain evidence="2 3">521-1</strain>
    </source>
</reference>
<sequence length="167" mass="17954">MALQSGAPSARTLNLLWFVTLSAPLLIGGALWYLVRFADYQSAGELFPQEMLWQLALGAMALSLLVARPLRNFIMSPEAVARRPLTGRKADTDPSAVAAAKVHTSMFVLLGMLDAVAFIIVAFSFLHADAALALLNGVYALVLAVIAKPDFVTLTRDTEQALRQGTP</sequence>
<dbReference type="RefSeq" id="WP_228548448.1">
    <property type="nucleotide sequence ID" value="NZ_ARXX01000002.1"/>
</dbReference>
<feature type="transmembrane region" description="Helical" evidence="1">
    <location>
        <begin position="12"/>
        <end position="35"/>
    </location>
</feature>
<keyword evidence="1" id="KW-0812">Transmembrane</keyword>
<comment type="caution">
    <text evidence="2">The sequence shown here is derived from an EMBL/GenBank/DDBJ whole genome shotgun (WGS) entry which is preliminary data.</text>
</comment>
<proteinExistence type="predicted"/>
<feature type="transmembrane region" description="Helical" evidence="1">
    <location>
        <begin position="131"/>
        <end position="147"/>
    </location>
</feature>
<keyword evidence="3" id="KW-1185">Reference proteome</keyword>
<accession>A0ABS0ALU2</accession>
<dbReference type="EMBL" id="ARXX01000002">
    <property type="protein sequence ID" value="MBF5054894.1"/>
    <property type="molecule type" value="Genomic_DNA"/>
</dbReference>
<organism evidence="2 3">
    <name type="scientific">Alloalcanivorax profundimaris</name>
    <dbReference type="NCBI Taxonomy" id="2735259"/>
    <lineage>
        <taxon>Bacteria</taxon>
        <taxon>Pseudomonadati</taxon>
        <taxon>Pseudomonadota</taxon>
        <taxon>Gammaproteobacteria</taxon>
        <taxon>Oceanospirillales</taxon>
        <taxon>Alcanivoracaceae</taxon>
        <taxon>Alloalcanivorax</taxon>
    </lineage>
</organism>
<evidence type="ECO:0000256" key="1">
    <source>
        <dbReference type="SAM" id="Phobius"/>
    </source>
</evidence>
<keyword evidence="1" id="KW-0472">Membrane</keyword>
<feature type="transmembrane region" description="Helical" evidence="1">
    <location>
        <begin position="51"/>
        <end position="67"/>
    </location>
</feature>
<feature type="transmembrane region" description="Helical" evidence="1">
    <location>
        <begin position="107"/>
        <end position="125"/>
    </location>
</feature>
<gene>
    <name evidence="2" type="ORF">Y5W_00188</name>
</gene>